<dbReference type="RefSeq" id="WP_226183795.1">
    <property type="nucleotide sequence ID" value="NZ_JAJADQ010000003.1"/>
</dbReference>
<keyword evidence="2" id="KW-0732">Signal</keyword>
<organism evidence="3 4">
    <name type="scientific">Hymenobacter nitidus</name>
    <dbReference type="NCBI Taxonomy" id="2880929"/>
    <lineage>
        <taxon>Bacteria</taxon>
        <taxon>Pseudomonadati</taxon>
        <taxon>Bacteroidota</taxon>
        <taxon>Cytophagia</taxon>
        <taxon>Cytophagales</taxon>
        <taxon>Hymenobacteraceae</taxon>
        <taxon>Hymenobacter</taxon>
    </lineage>
</organism>
<feature type="region of interest" description="Disordered" evidence="1">
    <location>
        <begin position="23"/>
        <end position="61"/>
    </location>
</feature>
<keyword evidence="4" id="KW-1185">Reference proteome</keyword>
<accession>A0ABS8AB85</accession>
<evidence type="ECO:0000256" key="1">
    <source>
        <dbReference type="SAM" id="MobiDB-lite"/>
    </source>
</evidence>
<gene>
    <name evidence="3" type="ORF">LGH70_06360</name>
</gene>
<evidence type="ECO:0000313" key="3">
    <source>
        <dbReference type="EMBL" id="MCB2377197.1"/>
    </source>
</evidence>
<feature type="chain" id="PRO_5046938325" evidence="2">
    <location>
        <begin position="26"/>
        <end position="198"/>
    </location>
</feature>
<feature type="signal peptide" evidence="2">
    <location>
        <begin position="1"/>
        <end position="25"/>
    </location>
</feature>
<protein>
    <submittedName>
        <fullName evidence="3">Uncharacterized protein</fullName>
    </submittedName>
</protein>
<dbReference type="EMBL" id="JAJADQ010000003">
    <property type="protein sequence ID" value="MCB2377197.1"/>
    <property type="molecule type" value="Genomic_DNA"/>
</dbReference>
<evidence type="ECO:0000256" key="2">
    <source>
        <dbReference type="SAM" id="SignalP"/>
    </source>
</evidence>
<name>A0ABS8AB85_9BACT</name>
<dbReference type="Proteomes" id="UP001165297">
    <property type="component" value="Unassembled WGS sequence"/>
</dbReference>
<reference evidence="3" key="1">
    <citation type="submission" date="2021-10" db="EMBL/GenBank/DDBJ databases">
        <authorList>
            <person name="Dean J.D."/>
            <person name="Kim M.K."/>
            <person name="Newey C.N."/>
            <person name="Stoker T.S."/>
            <person name="Thompson D.W."/>
            <person name="Grose J.H."/>
        </authorList>
    </citation>
    <scope>NUCLEOTIDE SEQUENCE</scope>
    <source>
        <strain evidence="3">BT635</strain>
    </source>
</reference>
<proteinExistence type="predicted"/>
<evidence type="ECO:0000313" key="4">
    <source>
        <dbReference type="Proteomes" id="UP001165297"/>
    </source>
</evidence>
<dbReference type="PROSITE" id="PS51257">
    <property type="entry name" value="PROKAR_LIPOPROTEIN"/>
    <property type="match status" value="1"/>
</dbReference>
<comment type="caution">
    <text evidence="3">The sequence shown here is derived from an EMBL/GenBank/DDBJ whole genome shotgun (WGS) entry which is preliminary data.</text>
</comment>
<sequence>MIKQLPALLLGVCALVACQPNTTSAPTQKAGSAAVAPAANPPRAVRASNPGPAAAAETPPAPADSAAAEYETYYVVVADTSLSYAALHRKMLTLNQQFAIGIDTLGRYYDPAKNRIILPDTSSDEMYAGEYTMRRFPAHSLSLEYLEAYQSAAGKQTIALITGIYEREATADSALAVLRPASRNVFKIKSSLFVGCLH</sequence>
<feature type="compositionally biased region" description="Low complexity" evidence="1">
    <location>
        <begin position="32"/>
        <end position="61"/>
    </location>
</feature>